<evidence type="ECO:0000313" key="3">
    <source>
        <dbReference type="EMBL" id="SDD02684.1"/>
    </source>
</evidence>
<dbReference type="PANTHER" id="PTHR42760:SF133">
    <property type="entry name" value="3-OXOACYL-[ACYL-CARRIER-PROTEIN] REDUCTASE"/>
    <property type="match status" value="1"/>
</dbReference>
<dbReference type="AlphaFoldDB" id="A0A222VQR4"/>
<comment type="similarity">
    <text evidence="1">Belongs to the short-chain dehydrogenases/reductases (SDR) family.</text>
</comment>
<keyword evidence="4" id="KW-1185">Reference proteome</keyword>
<dbReference type="SUPFAM" id="SSF51735">
    <property type="entry name" value="NAD(P)-binding Rossmann-fold domains"/>
    <property type="match status" value="1"/>
</dbReference>
<dbReference type="RefSeq" id="WP_170140195.1">
    <property type="nucleotide sequence ID" value="NZ_CP016353.1"/>
</dbReference>
<dbReference type="PRINTS" id="PR00081">
    <property type="entry name" value="GDHRDH"/>
</dbReference>
<name>A0A222VQR4_9PSEU</name>
<dbReference type="EMBL" id="FMZE01000005">
    <property type="protein sequence ID" value="SDD02684.1"/>
    <property type="molecule type" value="Genomic_DNA"/>
</dbReference>
<reference evidence="3 4" key="1">
    <citation type="submission" date="2016-10" db="EMBL/GenBank/DDBJ databases">
        <authorList>
            <person name="de Groot N.N."/>
        </authorList>
    </citation>
    <scope>NUCLEOTIDE SEQUENCE [LARGE SCALE GENOMIC DNA]</scope>
    <source>
        <strain evidence="3 4">CGMCC 4.5506</strain>
    </source>
</reference>
<proteinExistence type="inferred from homology"/>
<dbReference type="Proteomes" id="UP000199494">
    <property type="component" value="Unassembled WGS sequence"/>
</dbReference>
<dbReference type="PANTHER" id="PTHR42760">
    <property type="entry name" value="SHORT-CHAIN DEHYDROGENASES/REDUCTASES FAMILY MEMBER"/>
    <property type="match status" value="1"/>
</dbReference>
<protein>
    <submittedName>
        <fullName evidence="3">3alpha(Or 20beta)-hydroxysteroid dehydrogenase</fullName>
    </submittedName>
</protein>
<dbReference type="Gene3D" id="3.40.50.720">
    <property type="entry name" value="NAD(P)-binding Rossmann-like Domain"/>
    <property type="match status" value="1"/>
</dbReference>
<dbReference type="STRING" id="530584.SAMN05421630_105245"/>
<dbReference type="PRINTS" id="PR00080">
    <property type="entry name" value="SDRFAMILY"/>
</dbReference>
<dbReference type="InterPro" id="IPR002347">
    <property type="entry name" value="SDR_fam"/>
</dbReference>
<dbReference type="GO" id="GO:0016616">
    <property type="term" value="F:oxidoreductase activity, acting on the CH-OH group of donors, NAD or NADP as acceptor"/>
    <property type="evidence" value="ECO:0007669"/>
    <property type="project" value="TreeGrafter"/>
</dbReference>
<dbReference type="InterPro" id="IPR036291">
    <property type="entry name" value="NAD(P)-bd_dom_sf"/>
</dbReference>
<evidence type="ECO:0000256" key="2">
    <source>
        <dbReference type="ARBA" id="ARBA00023002"/>
    </source>
</evidence>
<organism evidence="3 4">
    <name type="scientific">Prauserella marina</name>
    <dbReference type="NCBI Taxonomy" id="530584"/>
    <lineage>
        <taxon>Bacteria</taxon>
        <taxon>Bacillati</taxon>
        <taxon>Actinomycetota</taxon>
        <taxon>Actinomycetes</taxon>
        <taxon>Pseudonocardiales</taxon>
        <taxon>Pseudonocardiaceae</taxon>
        <taxon>Prauserella</taxon>
    </lineage>
</organism>
<dbReference type="FunFam" id="3.40.50.720:FF:000084">
    <property type="entry name" value="Short-chain dehydrogenase reductase"/>
    <property type="match status" value="1"/>
</dbReference>
<keyword evidence="2" id="KW-0560">Oxidoreductase</keyword>
<dbReference type="Pfam" id="PF13561">
    <property type="entry name" value="adh_short_C2"/>
    <property type="match status" value="1"/>
</dbReference>
<accession>A0A222VQR4</accession>
<evidence type="ECO:0000313" key="4">
    <source>
        <dbReference type="Proteomes" id="UP000199494"/>
    </source>
</evidence>
<dbReference type="KEGG" id="pmad:BAY61_15985"/>
<sequence length="242" mass="24751">MKDTELMGLTGKVAVITGAARGQGAAEAALFTELGADTVLTDVDDADGEAVAAKLGHRATYLSHDTASAAGWARVVETVAGRYGRIDILVNNAGVYWKNDLADWPEADLRALLDINLVGPVLGMKAVVPVMSRGGSIVNVASISGMRGHAGALPYAASKWGLRGASRSAAREFAPLGIRVNCVCPGAVDTPMVDAANLDLSHLPIPRPASPEEIAVTVAFLASDASAYTTGTDVVVDGGATA</sequence>
<gene>
    <name evidence="3" type="ORF">SAMN05421630_105245</name>
</gene>
<evidence type="ECO:0000256" key="1">
    <source>
        <dbReference type="ARBA" id="ARBA00006484"/>
    </source>
</evidence>